<keyword evidence="7" id="KW-0689">Ribosomal protein</keyword>
<dbReference type="GO" id="GO:0008276">
    <property type="term" value="F:protein methyltransferase activity"/>
    <property type="evidence" value="ECO:0007669"/>
    <property type="project" value="UniProtKB-UniRule"/>
</dbReference>
<dbReference type="PANTHER" id="PTHR43648">
    <property type="entry name" value="ELECTRON TRANSFER FLAVOPROTEIN BETA SUBUNIT LYSINE METHYLTRANSFERASE"/>
    <property type="match status" value="1"/>
</dbReference>
<dbReference type="Pfam" id="PF06325">
    <property type="entry name" value="PrmA"/>
    <property type="match status" value="1"/>
</dbReference>
<evidence type="ECO:0000313" key="7">
    <source>
        <dbReference type="EMBL" id="VWL85154.1"/>
    </source>
</evidence>
<dbReference type="EMBL" id="CABWIB010000001">
    <property type="protein sequence ID" value="VWL85154.1"/>
    <property type="molecule type" value="Genomic_DNA"/>
</dbReference>
<dbReference type="HAMAP" id="MF_00735">
    <property type="entry name" value="Methyltr_PrmA"/>
    <property type="match status" value="1"/>
</dbReference>
<comment type="subcellular location">
    <subcellularLocation>
        <location evidence="6">Cytoplasm</location>
    </subcellularLocation>
</comment>
<keyword evidence="4 6" id="KW-0808">Transferase</keyword>
<dbReference type="InterPro" id="IPR050078">
    <property type="entry name" value="Ribosomal_L11_MeTrfase_PrmA"/>
</dbReference>
<accession>A0A6I8M8L2</accession>
<comment type="function">
    <text evidence="6">Methylates ribosomal protein L11.</text>
</comment>
<dbReference type="PIRSF" id="PIRSF000401">
    <property type="entry name" value="RPL11_MTase"/>
    <property type="match status" value="1"/>
</dbReference>
<dbReference type="PANTHER" id="PTHR43648:SF1">
    <property type="entry name" value="ELECTRON TRANSFER FLAVOPROTEIN BETA SUBUNIT LYSINE METHYLTRANSFERASE"/>
    <property type="match status" value="1"/>
</dbReference>
<name>A0A6I8M8L2_9FUSO</name>
<evidence type="ECO:0000256" key="5">
    <source>
        <dbReference type="ARBA" id="ARBA00022691"/>
    </source>
</evidence>
<dbReference type="EC" id="2.1.1.-" evidence="6"/>
<feature type="binding site" evidence="6">
    <location>
        <position position="239"/>
    </location>
    <ligand>
        <name>S-adenosyl-L-methionine</name>
        <dbReference type="ChEBI" id="CHEBI:59789"/>
    </ligand>
</feature>
<evidence type="ECO:0000256" key="3">
    <source>
        <dbReference type="ARBA" id="ARBA00022603"/>
    </source>
</evidence>
<protein>
    <recommendedName>
        <fullName evidence="6">Ribosomal protein L11 methyltransferase</fullName>
        <shortName evidence="6">L11 Mtase</shortName>
        <ecNumber evidence="6">2.1.1.-</ecNumber>
    </recommendedName>
</protein>
<keyword evidence="3 6" id="KW-0489">Methyltransferase</keyword>
<dbReference type="CDD" id="cd02440">
    <property type="entry name" value="AdoMet_MTases"/>
    <property type="match status" value="1"/>
</dbReference>
<feature type="binding site" evidence="6">
    <location>
        <position position="175"/>
    </location>
    <ligand>
        <name>S-adenosyl-L-methionine</name>
        <dbReference type="ChEBI" id="CHEBI:59789"/>
    </ligand>
</feature>
<keyword evidence="5 6" id="KW-0949">S-adenosyl-L-methionine</keyword>
<organism evidence="7 8">
    <name type="scientific">Oceanivirga miroungae</name>
    <dbReference type="NCBI Taxonomy" id="1130046"/>
    <lineage>
        <taxon>Bacteria</taxon>
        <taxon>Fusobacteriati</taxon>
        <taxon>Fusobacteriota</taxon>
        <taxon>Fusobacteriia</taxon>
        <taxon>Fusobacteriales</taxon>
        <taxon>Leptotrichiaceae</taxon>
        <taxon>Oceanivirga</taxon>
    </lineage>
</organism>
<comment type="similarity">
    <text evidence="1 6">Belongs to the methyltransferase superfamily. PrmA family.</text>
</comment>
<keyword evidence="2 6" id="KW-0963">Cytoplasm</keyword>
<evidence type="ECO:0000256" key="2">
    <source>
        <dbReference type="ARBA" id="ARBA00022490"/>
    </source>
</evidence>
<evidence type="ECO:0000256" key="4">
    <source>
        <dbReference type="ARBA" id="ARBA00022679"/>
    </source>
</evidence>
<feature type="binding site" evidence="6">
    <location>
        <position position="197"/>
    </location>
    <ligand>
        <name>S-adenosyl-L-methionine</name>
        <dbReference type="ChEBI" id="CHEBI:59789"/>
    </ligand>
</feature>
<reference evidence="7 8" key="1">
    <citation type="submission" date="2019-10" db="EMBL/GenBank/DDBJ databases">
        <authorList>
            <person name="Blom J."/>
        </authorList>
    </citation>
    <scope>NUCLEOTIDE SEQUENCE [LARGE SCALE GENOMIC DNA]</scope>
    <source>
        <strain evidence="7 8">ES3154-GLU</strain>
    </source>
</reference>
<comment type="catalytic activity">
    <reaction evidence="6">
        <text>L-lysyl-[protein] + 3 S-adenosyl-L-methionine = N(6),N(6),N(6)-trimethyl-L-lysyl-[protein] + 3 S-adenosyl-L-homocysteine + 3 H(+)</text>
        <dbReference type="Rhea" id="RHEA:54192"/>
        <dbReference type="Rhea" id="RHEA-COMP:9752"/>
        <dbReference type="Rhea" id="RHEA-COMP:13826"/>
        <dbReference type="ChEBI" id="CHEBI:15378"/>
        <dbReference type="ChEBI" id="CHEBI:29969"/>
        <dbReference type="ChEBI" id="CHEBI:57856"/>
        <dbReference type="ChEBI" id="CHEBI:59789"/>
        <dbReference type="ChEBI" id="CHEBI:61961"/>
    </reaction>
</comment>
<evidence type="ECO:0000313" key="8">
    <source>
        <dbReference type="Proteomes" id="UP000419017"/>
    </source>
</evidence>
<sequence length="309" mass="35897">MILKKIKISYYSDFLEKTKDKIVKVLNEFGVFSFELVEDFTNNKLDYDVNEYKLDTWEIIFYLPNNRFLQDKINQINKRLSDLLDESELIEIYEAILDTDSYKDEWKKSFITTKITDRITVNPSWLNYEKENEDEIVINIDPSIAFGTGTHETTSLCIDMLQKYSDDKEEILDIGCGSGILMLIARKLGIKYAEGIDIDKNCKEVVETNFKLNNLDNYSVKIGNLVDKIDKTFDIVVSNILVDVLEHLLEDIKKVIKKDTILIFSGILKEKEVRFLEKAKKKNLVLIDRKEKNAWVSLVFKGGIDDNSN</sequence>
<dbReference type="Proteomes" id="UP000419017">
    <property type="component" value="Unassembled WGS sequence"/>
</dbReference>
<dbReference type="Gene3D" id="3.40.50.150">
    <property type="entry name" value="Vaccinia Virus protein VP39"/>
    <property type="match status" value="1"/>
</dbReference>
<dbReference type="InterPro" id="IPR029063">
    <property type="entry name" value="SAM-dependent_MTases_sf"/>
</dbReference>
<dbReference type="SUPFAM" id="SSF53335">
    <property type="entry name" value="S-adenosyl-L-methionine-dependent methyltransferases"/>
    <property type="match status" value="1"/>
</dbReference>
<dbReference type="InterPro" id="IPR004498">
    <property type="entry name" value="Ribosomal_PrmA_MeTrfase"/>
</dbReference>
<dbReference type="GO" id="GO:0005840">
    <property type="term" value="C:ribosome"/>
    <property type="evidence" value="ECO:0007669"/>
    <property type="project" value="UniProtKB-KW"/>
</dbReference>
<dbReference type="RefSeq" id="WP_156683173.1">
    <property type="nucleotide sequence ID" value="NZ_CABWIB010000001.1"/>
</dbReference>
<evidence type="ECO:0000256" key="1">
    <source>
        <dbReference type="ARBA" id="ARBA00009741"/>
    </source>
</evidence>
<dbReference type="GO" id="GO:0005737">
    <property type="term" value="C:cytoplasm"/>
    <property type="evidence" value="ECO:0007669"/>
    <property type="project" value="UniProtKB-SubCell"/>
</dbReference>
<gene>
    <name evidence="6" type="primary">prmA</name>
    <name evidence="7" type="ORF">OMES3154_00438</name>
</gene>
<keyword evidence="8" id="KW-1185">Reference proteome</keyword>
<dbReference type="GO" id="GO:0032259">
    <property type="term" value="P:methylation"/>
    <property type="evidence" value="ECO:0007669"/>
    <property type="project" value="UniProtKB-KW"/>
</dbReference>
<keyword evidence="7" id="KW-0687">Ribonucleoprotein</keyword>
<evidence type="ECO:0000256" key="6">
    <source>
        <dbReference type="HAMAP-Rule" id="MF_00735"/>
    </source>
</evidence>
<proteinExistence type="inferred from homology"/>
<feature type="binding site" evidence="6">
    <location>
        <position position="154"/>
    </location>
    <ligand>
        <name>S-adenosyl-L-methionine</name>
        <dbReference type="ChEBI" id="CHEBI:59789"/>
    </ligand>
</feature>
<dbReference type="AlphaFoldDB" id="A0A6I8M8L2"/>